<gene>
    <name evidence="1" type="primary">Acey_s0020.g3</name>
    <name evidence="1" type="ORF">Y032_0020g3</name>
</gene>
<dbReference type="STRING" id="53326.A0A016V2D0"/>
<sequence length="269" mass="30073">MILSENFHYENFPNGCRLLYTNLGNMITGKLFSLRDANTCTYLSDDNDIANPIYHDVLSQLVSNFWTLKSVGLMDDPSQQDDDVCLQFFSDNISLDTEGKRFIVKLPFKSDPSELSDNSPLAFSRLSSLVRSLKRSPSYMKTYHNVITEQLQKGIIEEVPMDEMQKPSHYLSHHGVMKKEIGDIKIRCVFDGSAKMKGSPSINELLYRGPVLLPDLAVLFLIGHITIPSPITSESWCKSGSVAVVLDNGFIPLVNRAVPGRKPVTLTGK</sequence>
<dbReference type="AlphaFoldDB" id="A0A016V2D0"/>
<comment type="caution">
    <text evidence="1">The sequence shown here is derived from an EMBL/GenBank/DDBJ whole genome shotgun (WGS) entry which is preliminary data.</text>
</comment>
<reference evidence="2" key="1">
    <citation type="journal article" date="2015" name="Nat. Genet.">
        <title>The genome and transcriptome of the zoonotic hookworm Ancylostoma ceylanicum identify infection-specific gene families.</title>
        <authorList>
            <person name="Schwarz E.M."/>
            <person name="Hu Y."/>
            <person name="Antoshechkin I."/>
            <person name="Miller M.M."/>
            <person name="Sternberg P.W."/>
            <person name="Aroian R.V."/>
        </authorList>
    </citation>
    <scope>NUCLEOTIDE SEQUENCE</scope>
    <source>
        <strain evidence="2">HY135</strain>
    </source>
</reference>
<accession>A0A016V2D0</accession>
<dbReference type="Proteomes" id="UP000024635">
    <property type="component" value="Unassembled WGS sequence"/>
</dbReference>
<dbReference type="PANTHER" id="PTHR47331:SF1">
    <property type="entry name" value="GAG-LIKE PROTEIN"/>
    <property type="match status" value="1"/>
</dbReference>
<dbReference type="PANTHER" id="PTHR47331">
    <property type="entry name" value="PHD-TYPE DOMAIN-CONTAINING PROTEIN"/>
    <property type="match status" value="1"/>
</dbReference>
<organism evidence="1 2">
    <name type="scientific">Ancylostoma ceylanicum</name>
    <dbReference type="NCBI Taxonomy" id="53326"/>
    <lineage>
        <taxon>Eukaryota</taxon>
        <taxon>Metazoa</taxon>
        <taxon>Ecdysozoa</taxon>
        <taxon>Nematoda</taxon>
        <taxon>Chromadorea</taxon>
        <taxon>Rhabditida</taxon>
        <taxon>Rhabditina</taxon>
        <taxon>Rhabditomorpha</taxon>
        <taxon>Strongyloidea</taxon>
        <taxon>Ancylostomatidae</taxon>
        <taxon>Ancylostomatinae</taxon>
        <taxon>Ancylostoma</taxon>
    </lineage>
</organism>
<evidence type="ECO:0000313" key="2">
    <source>
        <dbReference type="Proteomes" id="UP000024635"/>
    </source>
</evidence>
<proteinExistence type="predicted"/>
<keyword evidence="2" id="KW-1185">Reference proteome</keyword>
<name>A0A016V2D0_9BILA</name>
<dbReference type="EMBL" id="JARK01001356">
    <property type="protein sequence ID" value="EYC21162.1"/>
    <property type="molecule type" value="Genomic_DNA"/>
</dbReference>
<protein>
    <recommendedName>
        <fullName evidence="3">Peptidase aspartic putative domain-containing protein</fullName>
    </recommendedName>
</protein>
<dbReference type="OrthoDB" id="5872352at2759"/>
<evidence type="ECO:0008006" key="3">
    <source>
        <dbReference type="Google" id="ProtNLM"/>
    </source>
</evidence>
<evidence type="ECO:0000313" key="1">
    <source>
        <dbReference type="EMBL" id="EYC21162.1"/>
    </source>
</evidence>